<dbReference type="AlphaFoldDB" id="A0A2J7ZJP6"/>
<organism evidence="2 3">
    <name type="scientific">Tetrabaena socialis</name>
    <dbReference type="NCBI Taxonomy" id="47790"/>
    <lineage>
        <taxon>Eukaryota</taxon>
        <taxon>Viridiplantae</taxon>
        <taxon>Chlorophyta</taxon>
        <taxon>core chlorophytes</taxon>
        <taxon>Chlorophyceae</taxon>
        <taxon>CS clade</taxon>
        <taxon>Chlamydomonadales</taxon>
        <taxon>Tetrabaenaceae</taxon>
        <taxon>Tetrabaena</taxon>
    </lineage>
</organism>
<name>A0A2J7ZJP6_9CHLO</name>
<dbReference type="Gene3D" id="3.80.10.10">
    <property type="entry name" value="Ribonuclease Inhibitor"/>
    <property type="match status" value="1"/>
</dbReference>
<comment type="subcellular location">
    <subcellularLocation>
        <location evidence="1">Cytoplasm</location>
        <location evidence="1">Cytoskeleton</location>
        <location evidence="1">Cilium axoneme</location>
    </subcellularLocation>
</comment>
<dbReference type="EMBL" id="PGGS01001358">
    <property type="protein sequence ID" value="PNH00488.1"/>
    <property type="molecule type" value="Genomic_DNA"/>
</dbReference>
<dbReference type="OrthoDB" id="564617at2759"/>
<keyword evidence="3" id="KW-1185">Reference proteome</keyword>
<sequence length="80" mass="8518">MYNHLSGSIPAQFSKLAGVLNVLELAHNDFAGDLMPLAEARPMAVTVHNNPRLCGMVPTGIRFANGYNPAGTRLGQPCDP</sequence>
<proteinExistence type="predicted"/>
<comment type="caution">
    <text evidence="2">The sequence shown here is derived from an EMBL/GenBank/DDBJ whole genome shotgun (WGS) entry which is preliminary data.</text>
</comment>
<evidence type="ECO:0000256" key="1">
    <source>
        <dbReference type="ARBA" id="ARBA00004430"/>
    </source>
</evidence>
<gene>
    <name evidence="2" type="ORF">TSOC_013688</name>
</gene>
<evidence type="ECO:0000313" key="2">
    <source>
        <dbReference type="EMBL" id="PNH00488.1"/>
    </source>
</evidence>
<evidence type="ECO:0000313" key="3">
    <source>
        <dbReference type="Proteomes" id="UP000236333"/>
    </source>
</evidence>
<dbReference type="Proteomes" id="UP000236333">
    <property type="component" value="Unassembled WGS sequence"/>
</dbReference>
<reference evidence="2 3" key="1">
    <citation type="journal article" date="2017" name="Mol. Biol. Evol.">
        <title>The 4-celled Tetrabaena socialis nuclear genome reveals the essential components for genetic control of cell number at the origin of multicellularity in the volvocine lineage.</title>
        <authorList>
            <person name="Featherston J."/>
            <person name="Arakaki Y."/>
            <person name="Hanschen E.R."/>
            <person name="Ferris P.J."/>
            <person name="Michod R.E."/>
            <person name="Olson B.J.S.C."/>
            <person name="Nozaki H."/>
            <person name="Durand P.M."/>
        </authorList>
    </citation>
    <scope>NUCLEOTIDE SEQUENCE [LARGE SCALE GENOMIC DNA]</scope>
    <source>
        <strain evidence="2 3">NIES-571</strain>
    </source>
</reference>
<dbReference type="GO" id="GO:0005930">
    <property type="term" value="C:axoneme"/>
    <property type="evidence" value="ECO:0007669"/>
    <property type="project" value="UniProtKB-SubCell"/>
</dbReference>
<accession>A0A2J7ZJP6</accession>
<protein>
    <submittedName>
        <fullName evidence="2">Uncharacterized protein</fullName>
    </submittedName>
</protein>
<dbReference type="InterPro" id="IPR032675">
    <property type="entry name" value="LRR_dom_sf"/>
</dbReference>